<dbReference type="RefSeq" id="WP_011138189.1">
    <property type="nucleotide sequence ID" value="NC_005090.1"/>
</dbReference>
<evidence type="ECO:0000256" key="3">
    <source>
        <dbReference type="ARBA" id="ARBA00023136"/>
    </source>
</evidence>
<comment type="subunit">
    <text evidence="5">Self-interacts. Interacts with FtsZ.</text>
</comment>
<dbReference type="InterPro" id="IPR050696">
    <property type="entry name" value="FtsA/MreB"/>
</dbReference>
<dbReference type="Gene3D" id="3.30.420.40">
    <property type="match status" value="2"/>
</dbReference>
<comment type="similarity">
    <text evidence="5 6">Belongs to the FtsA/MreB family.</text>
</comment>
<keyword evidence="4 5" id="KW-0131">Cell cycle</keyword>
<keyword evidence="5" id="KW-0997">Cell inner membrane</keyword>
<dbReference type="Pfam" id="PF02491">
    <property type="entry name" value="SHS2_FTSA"/>
    <property type="match status" value="1"/>
</dbReference>
<dbReference type="InterPro" id="IPR020823">
    <property type="entry name" value="Cell_div_FtsA"/>
</dbReference>
<keyword evidence="10" id="KW-1185">Reference proteome</keyword>
<dbReference type="eggNOG" id="COG0849">
    <property type="taxonomic scope" value="Bacteria"/>
</dbReference>
<keyword evidence="1 5" id="KW-1003">Cell membrane</keyword>
<dbReference type="NCBIfam" id="TIGR01174">
    <property type="entry name" value="ftsA"/>
    <property type="match status" value="1"/>
</dbReference>
<keyword evidence="2 5" id="KW-0132">Cell division</keyword>
<dbReference type="Pfam" id="PF14450">
    <property type="entry name" value="FtsA"/>
    <property type="match status" value="1"/>
</dbReference>
<dbReference type="InterPro" id="IPR003494">
    <property type="entry name" value="SHS2_FtsA"/>
</dbReference>
<gene>
    <name evidence="9" type="primary">FTSA</name>
    <name evidence="5" type="synonym">ftsA</name>
    <name evidence="9" type="ordered locus">WS0232</name>
</gene>
<evidence type="ECO:0000256" key="6">
    <source>
        <dbReference type="PIRNR" id="PIRNR003101"/>
    </source>
</evidence>
<evidence type="ECO:0000256" key="7">
    <source>
        <dbReference type="SAM" id="MobiDB-lite"/>
    </source>
</evidence>
<dbReference type="SUPFAM" id="SSF53067">
    <property type="entry name" value="Actin-like ATPase domain"/>
    <property type="match status" value="2"/>
</dbReference>
<dbReference type="PANTHER" id="PTHR32432">
    <property type="entry name" value="CELL DIVISION PROTEIN FTSA-RELATED"/>
    <property type="match status" value="1"/>
</dbReference>
<dbReference type="GO" id="GO:0032153">
    <property type="term" value="C:cell division site"/>
    <property type="evidence" value="ECO:0007669"/>
    <property type="project" value="UniProtKB-UniRule"/>
</dbReference>
<dbReference type="Proteomes" id="UP000000422">
    <property type="component" value="Chromosome"/>
</dbReference>
<dbReference type="SMART" id="SM00842">
    <property type="entry name" value="FtsA"/>
    <property type="match status" value="1"/>
</dbReference>
<comment type="function">
    <text evidence="5 6">Cell division protein that is involved in the assembly of the Z ring. May serve as a membrane anchor for the Z ring.</text>
</comment>
<protein>
    <recommendedName>
        <fullName evidence="5 6">Cell division protein FtsA</fullName>
    </recommendedName>
</protein>
<dbReference type="CDD" id="cd24048">
    <property type="entry name" value="ASKHA_NBD_FtsA"/>
    <property type="match status" value="1"/>
</dbReference>
<dbReference type="STRING" id="273121.WS0232"/>
<keyword evidence="3 5" id="KW-0472">Membrane</keyword>
<dbReference type="GO" id="GO:0043093">
    <property type="term" value="P:FtsZ-dependent cytokinesis"/>
    <property type="evidence" value="ECO:0007669"/>
    <property type="project" value="UniProtKB-UniRule"/>
</dbReference>
<evidence type="ECO:0000256" key="4">
    <source>
        <dbReference type="ARBA" id="ARBA00023306"/>
    </source>
</evidence>
<dbReference type="PIRSF" id="PIRSF003101">
    <property type="entry name" value="FtsA"/>
    <property type="match status" value="1"/>
</dbReference>
<proteinExistence type="inferred from homology"/>
<evidence type="ECO:0000313" key="10">
    <source>
        <dbReference type="Proteomes" id="UP000000422"/>
    </source>
</evidence>
<sequence length="467" mass="50673">MNQTILGIDIGSTKICTIIADIKDGVPHVIGTGIHKSQGLKKGAITNIELASRAIKSAINDAKRVAGTNFSKAIVSISGVYTKSINSSGIVNIPNSEIGIKEINRVMQTALYNATIPNEYEVLHVLPYNFKVDDQDFIDDPLGMSGNRLEVFVHIVTAQRSSLGNLKKAVKAAGVEIENIVLSAYASAIAVLNDDEKELGVACIDMGGSTCDLMVHAGNSIKYNDFLGVGSNHITNDLSMALRTPLSAAERVKVEYGSLNKHQDSGGDLIELPIIGDETSTHQVSLEVVHNVIYARVEETLMILAKSLEKSMLKEHLGAGVVLTGGMVKLDGIRELAGAIFSHMPVRIARPLEIDGLFENLRDPSYATAIGLILYGAGRFTNYEIDSEKKIRFKTEKFHEEGGSIPPLLSTPEIKESPRNSSLTPPAESKSAADIKHDLSKIAEIQKSKKEGPNPFTKFWQWLTQLF</sequence>
<evidence type="ECO:0000256" key="5">
    <source>
        <dbReference type="HAMAP-Rule" id="MF_02033"/>
    </source>
</evidence>
<organism evidence="10">
    <name type="scientific">Wolinella succinogenes (strain ATCC 29543 / DSM 1740 / CCUG 13145 / JCM 31913 / LMG 7466 / NCTC 11488 / FDC 602W)</name>
    <name type="common">Vibrio succinogenes</name>
    <dbReference type="NCBI Taxonomy" id="273121"/>
    <lineage>
        <taxon>Bacteria</taxon>
        <taxon>Pseudomonadati</taxon>
        <taxon>Campylobacterota</taxon>
        <taxon>Epsilonproteobacteria</taxon>
        <taxon>Campylobacterales</taxon>
        <taxon>Helicobacteraceae</taxon>
        <taxon>Wolinella</taxon>
    </lineage>
</organism>
<dbReference type="AlphaFoldDB" id="Q7MAI0"/>
<dbReference type="HOGENOM" id="CLU_037850_3_1_7"/>
<dbReference type="Gene3D" id="3.30.1490.110">
    <property type="match status" value="1"/>
</dbReference>
<name>Q7MAI0_WOLSU</name>
<feature type="domain" description="SHS2" evidence="8">
    <location>
        <begin position="5"/>
        <end position="191"/>
    </location>
</feature>
<dbReference type="GO" id="GO:0009898">
    <property type="term" value="C:cytoplasmic side of plasma membrane"/>
    <property type="evidence" value="ECO:0007669"/>
    <property type="project" value="UniProtKB-UniRule"/>
</dbReference>
<dbReference type="InterPro" id="IPR043129">
    <property type="entry name" value="ATPase_NBD"/>
</dbReference>
<dbReference type="EMBL" id="BX571657">
    <property type="protein sequence ID" value="CAE09389.1"/>
    <property type="molecule type" value="Genomic_DNA"/>
</dbReference>
<dbReference type="KEGG" id="wsu:WS0232"/>
<dbReference type="HAMAP" id="MF_02033">
    <property type="entry name" value="FtsA"/>
    <property type="match status" value="1"/>
</dbReference>
<dbReference type="PANTHER" id="PTHR32432:SF4">
    <property type="entry name" value="CELL DIVISION PROTEIN FTSA"/>
    <property type="match status" value="1"/>
</dbReference>
<comment type="subcellular location">
    <subcellularLocation>
        <location evidence="5">Cell inner membrane</location>
        <topology evidence="5">Peripheral membrane protein</topology>
        <orientation evidence="5">Cytoplasmic side</orientation>
    </subcellularLocation>
    <text evidence="5">Localizes to the Z ring in an FtsZ-dependent manner. Targeted to the membrane through a conserved C-terminal amphipathic helix.</text>
</comment>
<evidence type="ECO:0000256" key="2">
    <source>
        <dbReference type="ARBA" id="ARBA00022618"/>
    </source>
</evidence>
<reference evidence="9 10" key="1">
    <citation type="journal article" date="2003" name="Proc. Natl. Acad. Sci. U.S.A.">
        <title>Complete genome sequence and analysis of Wolinella succinogenes.</title>
        <authorList>
            <person name="Baar C."/>
            <person name="Eppinger M."/>
            <person name="Raddatz G."/>
            <person name="Simon JM."/>
            <person name="Lanz C."/>
            <person name="Klimmek O."/>
            <person name="Nandakumar R."/>
            <person name="Gross R."/>
            <person name="Rosinus A."/>
            <person name="Keller H."/>
            <person name="Jagtap P."/>
            <person name="Linke B."/>
            <person name="Meyer F."/>
            <person name="Lederer H."/>
            <person name="Schuster S.C."/>
        </authorList>
    </citation>
    <scope>NUCLEOTIDE SEQUENCE [LARGE SCALE GENOMIC DNA]</scope>
    <source>
        <strain evidence="10">ATCC 29543 / DSM 1740 / CCUG 13145 / JCM 31913 / LMG 7466 / NCTC 11488 / FDC 602W</strain>
    </source>
</reference>
<feature type="region of interest" description="Disordered" evidence="7">
    <location>
        <begin position="401"/>
        <end position="435"/>
    </location>
</feature>
<accession>Q7MAI0</accession>
<evidence type="ECO:0000259" key="8">
    <source>
        <dbReference type="SMART" id="SM00842"/>
    </source>
</evidence>
<evidence type="ECO:0000256" key="1">
    <source>
        <dbReference type="ARBA" id="ARBA00022475"/>
    </source>
</evidence>
<evidence type="ECO:0000313" key="9">
    <source>
        <dbReference type="EMBL" id="CAE09389.1"/>
    </source>
</evidence>